<name>A0A0F9ZUJ3_TRIHA</name>
<feature type="domain" description="Amidohydrolase-related" evidence="9">
    <location>
        <begin position="4"/>
        <end position="321"/>
    </location>
</feature>
<evidence type="ECO:0000256" key="6">
    <source>
        <dbReference type="ARBA" id="ARBA00036832"/>
    </source>
</evidence>
<dbReference type="InterPro" id="IPR032466">
    <property type="entry name" value="Metal_Hydrolase"/>
</dbReference>
<evidence type="ECO:0000256" key="1">
    <source>
        <dbReference type="ARBA" id="ARBA00005871"/>
    </source>
</evidence>
<dbReference type="SUPFAM" id="SSF51556">
    <property type="entry name" value="Metallo-dependent hydrolases"/>
    <property type="match status" value="1"/>
</dbReference>
<dbReference type="Pfam" id="PF04909">
    <property type="entry name" value="Amidohydro_2"/>
    <property type="match status" value="1"/>
</dbReference>
<dbReference type="GO" id="GO:0005829">
    <property type="term" value="C:cytosol"/>
    <property type="evidence" value="ECO:0007669"/>
    <property type="project" value="TreeGrafter"/>
</dbReference>
<keyword evidence="2" id="KW-0479">Metal-binding</keyword>
<evidence type="ECO:0000256" key="4">
    <source>
        <dbReference type="ARBA" id="ARBA00022833"/>
    </source>
</evidence>
<sequence length="321" mass="35485">MEKIDTHAHVVPPGWRKYCEEHGFGKPDGMPAIPEWTPEAHIALMDKLGVSKSILSITSPGTYLKPGDDALARKITRETNEELAEICAKYPSRFGFFASLPLPDIEGSLAEIDHAIKLGASGFAVMTNAHGQYLGDSTLDAVFHKLNETNAILFMHPTTCCGSDPGAVKPMNQYPSPMLEFFFDTTRAVTNLLLSGTVERNPNISFLVSHCGATLPPLVERFTSFAAIINAPSTLNSDQVKELFKTRFFFDLAGFPFPDLIHGYLRVCDESRLLYGTDFPFTPAHMIEIQGRAMDSGLRELFDEETIKGIYSGHAKRLLKL</sequence>
<evidence type="ECO:0000256" key="2">
    <source>
        <dbReference type="ARBA" id="ARBA00022723"/>
    </source>
</evidence>
<dbReference type="OMA" id="GFFMDTT"/>
<dbReference type="OrthoDB" id="2832284at2759"/>
<dbReference type="PANTHER" id="PTHR21240">
    <property type="entry name" value="2-AMINO-3-CARBOXYLMUCONATE-6-SEMIALDEHYDE DECARBOXYLASE"/>
    <property type="match status" value="1"/>
</dbReference>
<dbReference type="InterPro" id="IPR006680">
    <property type="entry name" value="Amidohydro-rel"/>
</dbReference>
<evidence type="ECO:0000313" key="11">
    <source>
        <dbReference type="Proteomes" id="UP000034112"/>
    </source>
</evidence>
<dbReference type="GO" id="GO:0016787">
    <property type="term" value="F:hydrolase activity"/>
    <property type="evidence" value="ECO:0007669"/>
    <property type="project" value="UniProtKB-KW"/>
</dbReference>
<accession>A0A0F9ZUJ3</accession>
<dbReference type="Proteomes" id="UP000034112">
    <property type="component" value="Unassembled WGS sequence"/>
</dbReference>
<gene>
    <name evidence="10" type="ORF">THAR02_11160</name>
</gene>
<evidence type="ECO:0000256" key="8">
    <source>
        <dbReference type="RuleBase" id="RU366045"/>
    </source>
</evidence>
<dbReference type="GO" id="GO:0047596">
    <property type="term" value="F:6-methylsalicylate decarboxylase activity"/>
    <property type="evidence" value="ECO:0007669"/>
    <property type="project" value="UniProtKB-EC"/>
</dbReference>
<dbReference type="GO" id="GO:0046872">
    <property type="term" value="F:metal ion binding"/>
    <property type="evidence" value="ECO:0007669"/>
    <property type="project" value="UniProtKB-KW"/>
</dbReference>
<evidence type="ECO:0000313" key="10">
    <source>
        <dbReference type="EMBL" id="KKO96738.1"/>
    </source>
</evidence>
<reference evidence="11" key="1">
    <citation type="journal article" date="2015" name="Genome Announc.">
        <title>Draft whole-genome sequence of the biocontrol agent Trichoderma harzianum T6776.</title>
        <authorList>
            <person name="Baroncelli R."/>
            <person name="Piaggeschi G."/>
            <person name="Fiorini L."/>
            <person name="Bertolini E."/>
            <person name="Zapparata A."/>
            <person name="Pe M.E."/>
            <person name="Sarrocco S."/>
            <person name="Vannacci G."/>
        </authorList>
    </citation>
    <scope>NUCLEOTIDE SEQUENCE [LARGE SCALE GENOMIC DNA]</scope>
    <source>
        <strain evidence="11">T6776</strain>
    </source>
</reference>
<dbReference type="PANTHER" id="PTHR21240:SF29">
    <property type="entry name" value="AMIDOHYDROLASE-RELATED DOMAIN-CONTAINING PROTEIN"/>
    <property type="match status" value="1"/>
</dbReference>
<comment type="caution">
    <text evidence="10">The sequence shown here is derived from an EMBL/GenBank/DDBJ whole genome shotgun (WGS) entry which is preliminary data.</text>
</comment>
<dbReference type="InterPro" id="IPR032465">
    <property type="entry name" value="ACMSD"/>
</dbReference>
<dbReference type="EC" id="4.1.1.52" evidence="7"/>
<evidence type="ECO:0000256" key="5">
    <source>
        <dbReference type="ARBA" id="ARBA00023239"/>
    </source>
</evidence>
<organism evidence="10 11">
    <name type="scientific">Trichoderma harzianum</name>
    <name type="common">Hypocrea lixii</name>
    <dbReference type="NCBI Taxonomy" id="5544"/>
    <lineage>
        <taxon>Eukaryota</taxon>
        <taxon>Fungi</taxon>
        <taxon>Dikarya</taxon>
        <taxon>Ascomycota</taxon>
        <taxon>Pezizomycotina</taxon>
        <taxon>Sordariomycetes</taxon>
        <taxon>Hypocreomycetidae</taxon>
        <taxon>Hypocreales</taxon>
        <taxon>Hypocreaceae</taxon>
        <taxon>Trichoderma</taxon>
    </lineage>
</organism>
<comment type="catalytic activity">
    <reaction evidence="6">
        <text>6-methylsalicylate + H(+) = 3-methylphenol + CO2</text>
        <dbReference type="Rhea" id="RHEA:23112"/>
        <dbReference type="ChEBI" id="CHEBI:15378"/>
        <dbReference type="ChEBI" id="CHEBI:16526"/>
        <dbReference type="ChEBI" id="CHEBI:17231"/>
        <dbReference type="ChEBI" id="CHEBI:36658"/>
        <dbReference type="EC" id="4.1.1.52"/>
    </reaction>
    <physiologicalReaction direction="left-to-right" evidence="6">
        <dbReference type="Rhea" id="RHEA:23113"/>
    </physiologicalReaction>
</comment>
<keyword evidence="10" id="KW-0378">Hydrolase</keyword>
<evidence type="ECO:0000259" key="9">
    <source>
        <dbReference type="Pfam" id="PF04909"/>
    </source>
</evidence>
<keyword evidence="4" id="KW-0862">Zinc</keyword>
<protein>
    <recommendedName>
        <fullName evidence="7">6-methylsalicylate decarboxylase</fullName>
        <ecNumber evidence="7">4.1.1.52</ecNumber>
    </recommendedName>
</protein>
<keyword evidence="5 8" id="KW-0456">Lyase</keyword>
<dbReference type="Gene3D" id="3.20.20.140">
    <property type="entry name" value="Metal-dependent hydrolases"/>
    <property type="match status" value="1"/>
</dbReference>
<evidence type="ECO:0000256" key="3">
    <source>
        <dbReference type="ARBA" id="ARBA00022793"/>
    </source>
</evidence>
<dbReference type="AlphaFoldDB" id="A0A0F9ZUJ3"/>
<dbReference type="GO" id="GO:0019748">
    <property type="term" value="P:secondary metabolic process"/>
    <property type="evidence" value="ECO:0007669"/>
    <property type="project" value="TreeGrafter"/>
</dbReference>
<keyword evidence="3 8" id="KW-0210">Decarboxylase</keyword>
<dbReference type="EMBL" id="JOKZ01000752">
    <property type="protein sequence ID" value="KKO96738.1"/>
    <property type="molecule type" value="Genomic_DNA"/>
</dbReference>
<proteinExistence type="inferred from homology"/>
<comment type="similarity">
    <text evidence="1">Belongs to the metallo-dependent hydrolases superfamily. ACMSD family.</text>
</comment>
<evidence type="ECO:0000256" key="7">
    <source>
        <dbReference type="ARBA" id="ARBA00038889"/>
    </source>
</evidence>